<feature type="signal peptide" evidence="5">
    <location>
        <begin position="1"/>
        <end position="20"/>
    </location>
</feature>
<dbReference type="InterPro" id="IPR007452">
    <property type="entry name" value="TamB_C"/>
</dbReference>
<evidence type="ECO:0000313" key="7">
    <source>
        <dbReference type="EMBL" id="MSU90651.1"/>
    </source>
</evidence>
<dbReference type="EMBL" id="WIND01000011">
    <property type="protein sequence ID" value="MSU90651.1"/>
    <property type="molecule type" value="Genomic_DNA"/>
</dbReference>
<dbReference type="GO" id="GO:0097347">
    <property type="term" value="C:TAM protein secretion complex"/>
    <property type="evidence" value="ECO:0007669"/>
    <property type="project" value="TreeGrafter"/>
</dbReference>
<dbReference type="GO" id="GO:0009306">
    <property type="term" value="P:protein secretion"/>
    <property type="evidence" value="ECO:0007669"/>
    <property type="project" value="InterPro"/>
</dbReference>
<evidence type="ECO:0000256" key="5">
    <source>
        <dbReference type="SAM" id="SignalP"/>
    </source>
</evidence>
<keyword evidence="5" id="KW-0732">Signal</keyword>
<protein>
    <recommendedName>
        <fullName evidence="6">Translocation and assembly module TamB C-terminal domain-containing protein</fullName>
    </recommendedName>
</protein>
<organism evidence="7 8">
    <name type="scientific">Halovulum marinum</name>
    <dbReference type="NCBI Taxonomy" id="2662447"/>
    <lineage>
        <taxon>Bacteria</taxon>
        <taxon>Pseudomonadati</taxon>
        <taxon>Pseudomonadota</taxon>
        <taxon>Alphaproteobacteria</taxon>
        <taxon>Rhodobacterales</taxon>
        <taxon>Paracoccaceae</taxon>
        <taxon>Halovulum</taxon>
    </lineage>
</organism>
<dbReference type="GO" id="GO:0005886">
    <property type="term" value="C:plasma membrane"/>
    <property type="evidence" value="ECO:0007669"/>
    <property type="project" value="InterPro"/>
</dbReference>
<keyword evidence="8" id="KW-1185">Reference proteome</keyword>
<dbReference type="Pfam" id="PF04357">
    <property type="entry name" value="TamB"/>
    <property type="match status" value="1"/>
</dbReference>
<keyword evidence="4" id="KW-0472">Membrane</keyword>
<dbReference type="PANTHER" id="PTHR36985:SF1">
    <property type="entry name" value="TRANSLOCATION AND ASSEMBLY MODULE SUBUNIT TAMB"/>
    <property type="match status" value="1"/>
</dbReference>
<evidence type="ECO:0000256" key="1">
    <source>
        <dbReference type="ARBA" id="ARBA00004167"/>
    </source>
</evidence>
<evidence type="ECO:0000256" key="4">
    <source>
        <dbReference type="ARBA" id="ARBA00023136"/>
    </source>
</evidence>
<comment type="subcellular location">
    <subcellularLocation>
        <location evidence="1">Membrane</location>
        <topology evidence="1">Single-pass membrane protein</topology>
    </subcellularLocation>
</comment>
<feature type="chain" id="PRO_5026780707" description="Translocation and assembly module TamB C-terminal domain-containing protein" evidence="5">
    <location>
        <begin position="21"/>
        <end position="1643"/>
    </location>
</feature>
<evidence type="ECO:0000256" key="2">
    <source>
        <dbReference type="ARBA" id="ARBA00022692"/>
    </source>
</evidence>
<evidence type="ECO:0000259" key="6">
    <source>
        <dbReference type="Pfam" id="PF04357"/>
    </source>
</evidence>
<keyword evidence="3" id="KW-1133">Transmembrane helix</keyword>
<comment type="caution">
    <text evidence="7">The sequence shown here is derived from an EMBL/GenBank/DDBJ whole genome shotgun (WGS) entry which is preliminary data.</text>
</comment>
<sequence length="1643" mass="168959">MMRTLISLMVLMLAATWAAAQDTPAGEDDNGFIINLLERQLSTESRTIRLSGVNGLLSSEARVDLITISDQDGVWLQIEDSRIDWSRSALLRGRLQVDTIAAERIELRRKPLPEPDALPDPSAGVGFTVPELPVSVRIDELSVGTFVLGEEVAGTAAELSIQGRLVLADGDLESSLTIDRLDGPGGRFAVDATVDGDSGVVDVNLTASEPPDGVVANLLDIQGRPALDAAVYATGTLQDLTVELDFKADGEDLFDGRVLVAQQDGLYRFDADLAGRFRPLLPASLHQFVAGEATLAAAGRQLPGGGFAVETLDLDSGGLTLSGSVQTAADGFPQRLRLSAVLNPDGGGDPLLLPGGTTTVRSGTLELTYGEGERWTGALQVGGLDTGSLRIDAATVSMSGLAQNLADPEARRVTALIEGTADGIDGDDPAIARTLDGAVNLRVDADWTAGQPVTLTDTSLEVGTVEAVLNGQAGAEGFNGRLRIDASDLAHFAALTGRALDGALNAVVEGQVNPLTGAFELQVDGLARDLALGVAQLDPLLAGETVLQGGLARGEDGISARDFRIENPNLSLRADGIYAATGSDFAFDAQLADIGLATDQASGAVRVQANATGGVDGLTLTADVTMPQGTLQGRAVEDAVLDLIANGANAERLEGTLRGGARVGDMPVAIEGSFRLRDGVQAVRDFRIDAGATSVRLTAARGADGLIAGTAAVRSLDISQAATLALVEARGAVDATVVLSRHRGTQRLAMSGDVRGIEVAGIRIGRAGVDMTVTDLFGVPLAEGTLAAGDAEVAGFVLNDLALSSVVEDARMSVTADAAFQDGTEAALAGSLENLRPGIALELDRLRLERGALRAALIDPATVTLRGETVQLTPLVLAVGEGRLEIAGSVGEVLNLDVVLDALPLDVANAVQPDLDATGTVTGRARITGTPGNPGATFSLTARDVGAAPLAAVGVPPLGLRAEGSVADRVAQIDASARAGDKLDLDLAGTIPLDPGADGLDAVLDLRRLSLDLADAVVPDLALRGEVQGRVAVTGALARPRPEFALTGAGLTAAPAADFGLPPLDLALQGTEADGQVSLSGRLEAGDLAAIALQGTVPTDPAATGMDLRATVERLSLALAEGALPGRGLSGDVTGSITATGAPNDPQMRFDLTGAGLSATALRENALGPLALQLAGTYADMKVTLDTAAVTSPRGIRAQAAGTVPLDGGPLDLSVEGQIPLNVANIALARSGAQLDGTVTLDLSAGGRLGAPDLTGRASVSGGTFILRSMNLQLVDIGLNARFAGDRVVIEDAAGRLASGGTLSLAGSLGLDPSLPADLELQIRDGRYTDGRILNTDLNASLALQGPILGDGLLSGEVMLERTEISIPRSFGIAGGVLLEVEHRNPPRQTILTLDRADLLGGNGVEPDDGGLPLRVDLLIRSPNELFIRGRGLDAEMGGEIRLRGTLADIQPVGEISLIRGRLGILGQRFDFDEGAVTMVGNLDPRIRLVAETEASDGTLVRIVISGRATDPEISFTSSPDLPQDEVLALLIFNRNLSELSPFQIAQLASAAATLAGGGGGLVDSFRSGAGLANLDFTTDDEGDVGVRAGAYLDDNIYLDVETDSGGDSRASINLDITRSVRARASVDDEGETSIGIFFERDY</sequence>
<dbReference type="RefSeq" id="WP_154447142.1">
    <property type="nucleotide sequence ID" value="NZ_WIND01000011.1"/>
</dbReference>
<evidence type="ECO:0000313" key="8">
    <source>
        <dbReference type="Proteomes" id="UP000474957"/>
    </source>
</evidence>
<accession>A0A6L5Z248</accession>
<name>A0A6L5Z248_9RHOB</name>
<dbReference type="PANTHER" id="PTHR36985">
    <property type="entry name" value="TRANSLOCATION AND ASSEMBLY MODULE SUBUNIT TAMB"/>
    <property type="match status" value="1"/>
</dbReference>
<gene>
    <name evidence="7" type="ORF">GE300_13680</name>
</gene>
<keyword evidence="2" id="KW-0812">Transmembrane</keyword>
<proteinExistence type="predicted"/>
<reference evidence="7 8" key="1">
    <citation type="submission" date="2019-10" db="EMBL/GenBank/DDBJ databases">
        <title>Cognatihalovulum marinum gen. nov. sp. nov., a new member of the family Rhodobacteraceae isolated from deep seawater of the Northwest Indian Ocean.</title>
        <authorList>
            <person name="Ruan C."/>
            <person name="Wang J."/>
            <person name="Zheng X."/>
            <person name="Song L."/>
            <person name="Zhu Y."/>
            <person name="Huang Y."/>
            <person name="Lu Z."/>
            <person name="Du W."/>
            <person name="Huang L."/>
            <person name="Dai X."/>
        </authorList>
    </citation>
    <scope>NUCLEOTIDE SEQUENCE [LARGE SCALE GENOMIC DNA]</scope>
    <source>
        <strain evidence="7 8">2CG4</strain>
    </source>
</reference>
<feature type="domain" description="Translocation and assembly module TamB C-terminal" evidence="6">
    <location>
        <begin position="1294"/>
        <end position="1643"/>
    </location>
</feature>
<dbReference type="Proteomes" id="UP000474957">
    <property type="component" value="Unassembled WGS sequence"/>
</dbReference>
<evidence type="ECO:0000256" key="3">
    <source>
        <dbReference type="ARBA" id="ARBA00022989"/>
    </source>
</evidence>